<keyword evidence="1" id="KW-0285">Flavoprotein</keyword>
<evidence type="ECO:0000256" key="2">
    <source>
        <dbReference type="ARBA" id="ARBA00023002"/>
    </source>
</evidence>
<keyword evidence="2" id="KW-0560">Oxidoreductase</keyword>
<evidence type="ECO:0000313" key="7">
    <source>
        <dbReference type="Proteomes" id="UP000024404"/>
    </source>
</evidence>
<dbReference type="PANTHER" id="PTHR43656">
    <property type="entry name" value="BINDING OXIDOREDUCTASE, PUTATIVE (AFU_ORTHOLOGUE AFUA_2G08260)-RELATED"/>
    <property type="match status" value="1"/>
</dbReference>
<dbReference type="EMBL" id="CMVM020000161">
    <property type="status" value="NOT_ANNOTATED_CDS"/>
    <property type="molecule type" value="Genomic_DNA"/>
</dbReference>
<dbReference type="Gene3D" id="3.20.20.70">
    <property type="entry name" value="Aldolase class I"/>
    <property type="match status" value="1"/>
</dbReference>
<evidence type="ECO:0000256" key="3">
    <source>
        <dbReference type="SAM" id="MobiDB-lite"/>
    </source>
</evidence>
<dbReference type="InterPro" id="IPR013785">
    <property type="entry name" value="Aldolase_TIM"/>
</dbReference>
<organism evidence="6 7">
    <name type="scientific">Onchocerca volvulus</name>
    <dbReference type="NCBI Taxonomy" id="6282"/>
    <lineage>
        <taxon>Eukaryota</taxon>
        <taxon>Metazoa</taxon>
        <taxon>Ecdysozoa</taxon>
        <taxon>Nematoda</taxon>
        <taxon>Chromadorea</taxon>
        <taxon>Rhabditida</taxon>
        <taxon>Spirurina</taxon>
        <taxon>Spiruromorpha</taxon>
        <taxon>Filarioidea</taxon>
        <taxon>Onchocercidae</taxon>
        <taxon>Onchocerca</taxon>
    </lineage>
</organism>
<keyword evidence="4" id="KW-1133">Transmembrane helix</keyword>
<dbReference type="GO" id="GO:0010181">
    <property type="term" value="F:FMN binding"/>
    <property type="evidence" value="ECO:0007669"/>
    <property type="project" value="InterPro"/>
</dbReference>
<keyword evidence="7" id="KW-1185">Reference proteome</keyword>
<dbReference type="InterPro" id="IPR001155">
    <property type="entry name" value="OxRdtase_FMN_N"/>
</dbReference>
<dbReference type="Proteomes" id="UP000024404">
    <property type="component" value="Unassembled WGS sequence"/>
</dbReference>
<dbReference type="OMA" id="TEAYIPK"/>
<dbReference type="InterPro" id="IPR051799">
    <property type="entry name" value="NADH_flavin_oxidoreductase"/>
</dbReference>
<accession>A0A8R1TUJ9</accession>
<reference evidence="7" key="1">
    <citation type="submission" date="2013-10" db="EMBL/GenBank/DDBJ databases">
        <title>Genome sequencing of Onchocerca volvulus.</title>
        <authorList>
            <person name="Cotton J."/>
            <person name="Tsai J."/>
            <person name="Stanley E."/>
            <person name="Tracey A."/>
            <person name="Holroyd N."/>
            <person name="Lustigman S."/>
            <person name="Berriman M."/>
        </authorList>
    </citation>
    <scope>NUCLEOTIDE SEQUENCE</scope>
</reference>
<feature type="region of interest" description="Disordered" evidence="3">
    <location>
        <begin position="695"/>
        <end position="714"/>
    </location>
</feature>
<dbReference type="EnsemblMetazoa" id="OVOC5645.1">
    <property type="protein sequence ID" value="OVOC5645.1"/>
    <property type="gene ID" value="WBGene00242454"/>
</dbReference>
<keyword evidence="4" id="KW-0812">Transmembrane</keyword>
<keyword evidence="4" id="KW-0472">Membrane</keyword>
<feature type="domain" description="NADH:flavin oxidoreductase/NADH oxidase N-terminal" evidence="5">
    <location>
        <begin position="181"/>
        <end position="374"/>
    </location>
</feature>
<dbReference type="PANTHER" id="PTHR43656:SF5">
    <property type="entry name" value="NADH:FLAVIN OXIDOREDUCTASE_NADH OXIDASE N-TERMINAL DOMAIN-CONTAINING PROTEIN"/>
    <property type="match status" value="1"/>
</dbReference>
<protein>
    <submittedName>
        <fullName evidence="6">Oxidored_FMN domain-containing protein</fullName>
    </submittedName>
</protein>
<evidence type="ECO:0000259" key="5">
    <source>
        <dbReference type="Pfam" id="PF00724"/>
    </source>
</evidence>
<evidence type="ECO:0000313" key="6">
    <source>
        <dbReference type="EnsemblMetazoa" id="OVOC5645.1"/>
    </source>
</evidence>
<feature type="transmembrane region" description="Helical" evidence="4">
    <location>
        <begin position="102"/>
        <end position="119"/>
    </location>
</feature>
<evidence type="ECO:0000256" key="1">
    <source>
        <dbReference type="ARBA" id="ARBA00022630"/>
    </source>
</evidence>
<dbReference type="SUPFAM" id="SSF51395">
    <property type="entry name" value="FMN-linked oxidoreductases"/>
    <property type="match status" value="1"/>
</dbReference>
<sequence length="1150" mass="130028">MVANGIFNINKEPTTRWDCPDVDPEVIKMSLGERLRFPYASNVVTPNRIMKSAMSEQLATYDKNDMKKCGIPTRELINLYEKFADGGFGTIVTGCIMINGNYQFLFLILPLIFLVISLFQKDIEAPGSVIIDRELDSEVRRNAFKEWTEYATRNGNIIIAQLFHPGKYAADLPHKTDFNINKLTRKEISELINDYAYAACYAQQCGFNGVEISCAYFFALGQLITSSANTRNDEFGGNLENRAKILFKIIQAIRMKICKPSRFVIGLKLFCGNFEPDYNADAFGEFVHNVEKTGFDYIAITGGHYNLIKDLKRNDDPKNCEYFYQKFVLAIRNNLTRTKLFMNGGFVTLPEMVAAVRDGWAAGVSLARPVAAEPGSIKFHYLPKRLFAGEVKGATKSLFDPLDYSIEQNFAGSQLWQHAYMLTVMDASNPDHIELFKRNLHLHEKQKSVGELVIGYPKTIVNPELLDEGMLERIYQSSRGIESIADERKLTTDIVNSDSELIEEETHHVVKKQLEYGAPGDLQENIVEDSIRKVVKRHENVSDGGVDVIEETIEKVTLTQSDFLESPRRESAQLPKPEAVTDDSSKHANGVLNTVAEALDASFNDVKNVLESAYEEDVKLVDEVVKDITEGLRKEDEKAKARLEIDKDEHHEETLCVIQQTETKETTEVISGLSDDDKPIIFGVVEETKDTNDIMKPSEQENSENLGTENEEYPMTERECPVGDENYTIDENVVEEVMQKKIYGVSDDMATSFIEEPMSKLSPQPELFPGKDGEQFTDPPEFQDTEGHKDELLQDHSKKDIAEAHAIEGITEAYIPKEIIEDRIRDDADEYFLERTDFTRDLPGNYFHEDRSNVIKDDSRAEVKDMTTDDHVRECPIAKDLKDQHVEGFVQGGIVKPGWEELSCDDDPYKISSTTYSTLFDSTFKGGNGESVVYEEYYDKRSATGQSPEETYHSEIYGIPSDESKDIKSAENLSNEKVDINQIHPEFDVEKSMMDNSRPTKREGLTGFISSALPDSVQNLISSTRNKFDEMLGEGDGKHQPDMQFTMKTEEMTGDDGRKYEVHTESYGVTNAGHRLSSDFGHDKAFLANDSNRFMMHGDDLTGGSTDILHSTETTITTMASKDDKESKKHRYGLFGDKKSTDELDFEFIH</sequence>
<evidence type="ECO:0000256" key="4">
    <source>
        <dbReference type="SAM" id="Phobius"/>
    </source>
</evidence>
<proteinExistence type="predicted"/>
<dbReference type="Pfam" id="PF00724">
    <property type="entry name" value="Oxidored_FMN"/>
    <property type="match status" value="1"/>
</dbReference>
<dbReference type="GO" id="GO:0016491">
    <property type="term" value="F:oxidoreductase activity"/>
    <property type="evidence" value="ECO:0007669"/>
    <property type="project" value="UniProtKB-KW"/>
</dbReference>
<reference evidence="6" key="2">
    <citation type="submission" date="2022-06" db="UniProtKB">
        <authorList>
            <consortium name="EnsemblMetazoa"/>
        </authorList>
    </citation>
    <scope>IDENTIFICATION</scope>
</reference>
<feature type="region of interest" description="Disordered" evidence="3">
    <location>
        <begin position="562"/>
        <end position="585"/>
    </location>
</feature>
<name>A0A8R1TUJ9_ONCVO</name>
<dbReference type="AlphaFoldDB" id="A0A8R1TUJ9"/>